<dbReference type="OrthoDB" id="1116284at2"/>
<evidence type="ECO:0008006" key="3">
    <source>
        <dbReference type="Google" id="ProtNLM"/>
    </source>
</evidence>
<gene>
    <name evidence="1" type="ORF">CLV25_12032</name>
</gene>
<dbReference type="Proteomes" id="UP000294830">
    <property type="component" value="Unassembled WGS sequence"/>
</dbReference>
<protein>
    <recommendedName>
        <fullName evidence="3">Lipoprotein</fullName>
    </recommendedName>
</protein>
<evidence type="ECO:0000313" key="2">
    <source>
        <dbReference type="Proteomes" id="UP000294830"/>
    </source>
</evidence>
<dbReference type="EMBL" id="SLWB01000020">
    <property type="protein sequence ID" value="TCN62119.1"/>
    <property type="molecule type" value="Genomic_DNA"/>
</dbReference>
<sequence length="309" mass="34832">MGIIKRVGFLLALTVLLYSCMSDTAKKAKNEFEMPDSLVSTDTTNGEQALDQTKDMVDHMVDNLGSPIETIALLKSLGIPFNSTLLASNDDVDRFNSSYSQAAALGIYGADLGYLNFYGKTSHVLSYISTVKGLADELKVGQFFDYSTLKRLASNNDNIDSLIFISRKSMNRIDEYLRKTQRSSLSAAIVTGVWIEGMHYVTQFYRLNQKSRLKEAIGDQKNLIALLIKVLNGYTYHPEMAEMKKYLEYINEPYKNVTITVQEGEPEYKEINGIYTVIQHDKTVINITTKQINEITARIQKVRSKLLGE</sequence>
<keyword evidence="2" id="KW-1185">Reference proteome</keyword>
<organism evidence="1 2">
    <name type="scientific">Acetobacteroides hydrogenigenes</name>
    <dbReference type="NCBI Taxonomy" id="979970"/>
    <lineage>
        <taxon>Bacteria</taxon>
        <taxon>Pseudomonadati</taxon>
        <taxon>Bacteroidota</taxon>
        <taxon>Bacteroidia</taxon>
        <taxon>Bacteroidales</taxon>
        <taxon>Rikenellaceae</taxon>
        <taxon>Acetobacteroides</taxon>
    </lineage>
</organism>
<dbReference type="PROSITE" id="PS51257">
    <property type="entry name" value="PROKAR_LIPOPROTEIN"/>
    <property type="match status" value="1"/>
</dbReference>
<accession>A0A4R2EDS2</accession>
<comment type="caution">
    <text evidence="1">The sequence shown here is derived from an EMBL/GenBank/DDBJ whole genome shotgun (WGS) entry which is preliminary data.</text>
</comment>
<dbReference type="AlphaFoldDB" id="A0A4R2EDS2"/>
<reference evidence="1 2" key="1">
    <citation type="submission" date="2019-03" db="EMBL/GenBank/DDBJ databases">
        <title>Genomic Encyclopedia of Archaeal and Bacterial Type Strains, Phase II (KMG-II): from individual species to whole genera.</title>
        <authorList>
            <person name="Goeker M."/>
        </authorList>
    </citation>
    <scope>NUCLEOTIDE SEQUENCE [LARGE SCALE GENOMIC DNA]</scope>
    <source>
        <strain evidence="1 2">RL-C</strain>
    </source>
</reference>
<dbReference type="RefSeq" id="WP_131840494.1">
    <property type="nucleotide sequence ID" value="NZ_SLWB01000020.1"/>
</dbReference>
<name>A0A4R2EDS2_9BACT</name>
<evidence type="ECO:0000313" key="1">
    <source>
        <dbReference type="EMBL" id="TCN62119.1"/>
    </source>
</evidence>
<proteinExistence type="predicted"/>